<evidence type="ECO:0000313" key="1">
    <source>
        <dbReference type="EMBL" id="MED6202443.1"/>
    </source>
</evidence>
<accession>A0ABU6Y103</accession>
<sequence length="120" mass="13284">MIGSRLVTFDKIQTSQEVGVGTPTLSAGIQLYSTRSDRVDNPIHSGAGLFAGSSSQYPNIRPVVDDVAHPTTVNNMEVLIDYDLLVDYEIKISMTVQSHIMMKHMVFLVVSPFKVSFPRQ</sequence>
<evidence type="ECO:0000313" key="2">
    <source>
        <dbReference type="Proteomes" id="UP001341840"/>
    </source>
</evidence>
<comment type="caution">
    <text evidence="1">The sequence shown here is derived from an EMBL/GenBank/DDBJ whole genome shotgun (WGS) entry which is preliminary data.</text>
</comment>
<keyword evidence="2" id="KW-1185">Reference proteome</keyword>
<dbReference type="EMBL" id="JASCZI010215352">
    <property type="protein sequence ID" value="MED6202443.1"/>
    <property type="molecule type" value="Genomic_DNA"/>
</dbReference>
<proteinExistence type="predicted"/>
<dbReference type="Proteomes" id="UP001341840">
    <property type="component" value="Unassembled WGS sequence"/>
</dbReference>
<protein>
    <submittedName>
        <fullName evidence="1">Uncharacterized protein</fullName>
    </submittedName>
</protein>
<gene>
    <name evidence="1" type="ORF">PIB30_105534</name>
</gene>
<name>A0ABU6Y103_9FABA</name>
<organism evidence="1 2">
    <name type="scientific">Stylosanthes scabra</name>
    <dbReference type="NCBI Taxonomy" id="79078"/>
    <lineage>
        <taxon>Eukaryota</taxon>
        <taxon>Viridiplantae</taxon>
        <taxon>Streptophyta</taxon>
        <taxon>Embryophyta</taxon>
        <taxon>Tracheophyta</taxon>
        <taxon>Spermatophyta</taxon>
        <taxon>Magnoliopsida</taxon>
        <taxon>eudicotyledons</taxon>
        <taxon>Gunneridae</taxon>
        <taxon>Pentapetalae</taxon>
        <taxon>rosids</taxon>
        <taxon>fabids</taxon>
        <taxon>Fabales</taxon>
        <taxon>Fabaceae</taxon>
        <taxon>Papilionoideae</taxon>
        <taxon>50 kb inversion clade</taxon>
        <taxon>dalbergioids sensu lato</taxon>
        <taxon>Dalbergieae</taxon>
        <taxon>Pterocarpus clade</taxon>
        <taxon>Stylosanthes</taxon>
    </lineage>
</organism>
<reference evidence="1 2" key="1">
    <citation type="journal article" date="2023" name="Plants (Basel)">
        <title>Bridging the Gap: Combining Genomics and Transcriptomics Approaches to Understand Stylosanthes scabra, an Orphan Legume from the Brazilian Caatinga.</title>
        <authorList>
            <person name="Ferreira-Neto J.R.C."/>
            <person name="da Silva M.D."/>
            <person name="Binneck E."/>
            <person name="de Melo N.F."/>
            <person name="da Silva R.H."/>
            <person name="de Melo A.L.T.M."/>
            <person name="Pandolfi V."/>
            <person name="Bustamante F.O."/>
            <person name="Brasileiro-Vidal A.C."/>
            <person name="Benko-Iseppon A.M."/>
        </authorList>
    </citation>
    <scope>NUCLEOTIDE SEQUENCE [LARGE SCALE GENOMIC DNA]</scope>
    <source>
        <tissue evidence="1">Leaves</tissue>
    </source>
</reference>